<dbReference type="SUPFAM" id="SSF51126">
    <property type="entry name" value="Pectin lyase-like"/>
    <property type="match status" value="2"/>
</dbReference>
<dbReference type="InterPro" id="IPR011050">
    <property type="entry name" value="Pectin_lyase_fold/virulence"/>
</dbReference>
<evidence type="ECO:0000256" key="1">
    <source>
        <dbReference type="SAM" id="SignalP"/>
    </source>
</evidence>
<dbReference type="SMART" id="SM00710">
    <property type="entry name" value="PbH1"/>
    <property type="match status" value="5"/>
</dbReference>
<dbReference type="Gene3D" id="2.60.120.560">
    <property type="entry name" value="Exo-inulinase, domain 1"/>
    <property type="match status" value="2"/>
</dbReference>
<dbReference type="Pfam" id="PF21231">
    <property type="entry name" value="GH141_M"/>
    <property type="match status" value="1"/>
</dbReference>
<feature type="chain" id="PRO_5022678233" description="GH141-like insertion domain-containing protein" evidence="1">
    <location>
        <begin position="36"/>
        <end position="988"/>
    </location>
</feature>
<evidence type="ECO:0000259" key="2">
    <source>
        <dbReference type="Pfam" id="PF21231"/>
    </source>
</evidence>
<dbReference type="InterPro" id="IPR048482">
    <property type="entry name" value="GH141_ins"/>
</dbReference>
<feature type="domain" description="GH141-like insertion" evidence="2">
    <location>
        <begin position="148"/>
        <end position="284"/>
    </location>
</feature>
<dbReference type="InterPro" id="IPR012334">
    <property type="entry name" value="Pectin_lyas_fold"/>
</dbReference>
<keyword evidence="1" id="KW-0732">Signal</keyword>
<dbReference type="PANTHER" id="PTHR36453:SF1">
    <property type="entry name" value="RIGHT HANDED BETA HELIX DOMAIN-CONTAINING PROTEIN"/>
    <property type="match status" value="1"/>
</dbReference>
<dbReference type="PANTHER" id="PTHR36453">
    <property type="entry name" value="SECRETED PROTEIN-RELATED"/>
    <property type="match status" value="1"/>
</dbReference>
<dbReference type="EMBL" id="SJPY01000002">
    <property type="protein sequence ID" value="TWU44202.1"/>
    <property type="molecule type" value="Genomic_DNA"/>
</dbReference>
<gene>
    <name evidence="3" type="ORF">Q31b_17380</name>
</gene>
<dbReference type="InterPro" id="IPR006626">
    <property type="entry name" value="PbH1"/>
</dbReference>
<name>A0A5C6E5I3_9BACT</name>
<evidence type="ECO:0000313" key="3">
    <source>
        <dbReference type="EMBL" id="TWU44202.1"/>
    </source>
</evidence>
<dbReference type="RefSeq" id="WP_146599204.1">
    <property type="nucleotide sequence ID" value="NZ_SJPY01000002.1"/>
</dbReference>
<comment type="caution">
    <text evidence="3">The sequence shown here is derived from an EMBL/GenBank/DDBJ whole genome shotgun (WGS) entry which is preliminary data.</text>
</comment>
<reference evidence="3 4" key="1">
    <citation type="submission" date="2019-02" db="EMBL/GenBank/DDBJ databases">
        <title>Deep-cultivation of Planctomycetes and their phenomic and genomic characterization uncovers novel biology.</title>
        <authorList>
            <person name="Wiegand S."/>
            <person name="Jogler M."/>
            <person name="Boedeker C."/>
            <person name="Pinto D."/>
            <person name="Vollmers J."/>
            <person name="Rivas-Marin E."/>
            <person name="Kohn T."/>
            <person name="Peeters S.H."/>
            <person name="Heuer A."/>
            <person name="Rast P."/>
            <person name="Oberbeckmann S."/>
            <person name="Bunk B."/>
            <person name="Jeske O."/>
            <person name="Meyerdierks A."/>
            <person name="Storesund J.E."/>
            <person name="Kallscheuer N."/>
            <person name="Luecker S."/>
            <person name="Lage O.M."/>
            <person name="Pohl T."/>
            <person name="Merkel B.J."/>
            <person name="Hornburger P."/>
            <person name="Mueller R.-W."/>
            <person name="Bruemmer F."/>
            <person name="Labrenz M."/>
            <person name="Spormann A.M."/>
            <person name="Op Den Camp H."/>
            <person name="Overmann J."/>
            <person name="Amann R."/>
            <person name="Jetten M.S.M."/>
            <person name="Mascher T."/>
            <person name="Medema M.H."/>
            <person name="Devos D.P."/>
            <person name="Kaster A.-K."/>
            <person name="Ovreas L."/>
            <person name="Rohde M."/>
            <person name="Galperin M.Y."/>
            <person name="Jogler C."/>
        </authorList>
    </citation>
    <scope>NUCLEOTIDE SEQUENCE [LARGE SCALE GENOMIC DNA]</scope>
    <source>
        <strain evidence="3 4">Q31b</strain>
    </source>
</reference>
<sequence precursor="true">MHRQFCCSTVVCPFLITVVISAVITMGNGAGSAQADEITAQVTYYVSPSGNDQNSGTEAAPFKTIEKARDAVRKINQSMTGDILVLVEGGEYPIHSTIDFSEIDSGKNGHTVIYRAKAGETPRLTGGVKVTGWTPVAGTNLFQTKVTAVENFRQMYVNDSRAQRAVSARSHRGKDFFHDDSGAQVGLILDSSSIPNFENPGDMELVQVSNWSFHRVPVNRFAASGPGEIAIVMDQPYFAWSLKSTGHNRFSFKKPFYIENAYELLDTPGEWYFNRSTDTLTYWPLPGEDMSTTEVFIPKTETLIRIRGASLTEKVENLRFEGFTFAHTTELRASTAGAFAQQASKWSDGDGGYAMTESSDYRPKAAVCLEATDGICFKNNVFKHLGGAGLDALNGVSHTLIEGNRFRDISDSAIAIGDWEHVYLNTGNTCRRFPQASSNGTIEVQLKRVDEHEGETEMGLANVTNSGNLIKFIHHDNHWKIAKVTAGETTVVATGPAYPIANHTDYTVKFVVKGSKLEGFVNGVSQCSVDDPTGSRGTFALVADNAKVRFDNVQLLNVDNKSVAQYDFDVDPFPDWFNIGQWNWVTEGTTCMEFDDLGVLDEEVCAQNWIRNNTIEDTAREYWGACAISGYITDRLVIEHNRIHDTKYSGITLGWGHGNHPDSTTCKNNVVRFNDISDFNQQCYDGGAIYTTGQMPKSLIEYNYLHDSVYNHPLRGIQNDNGSGEIEIRHNVVENVKYPDGRDQRWLQYTQRLCYDLWAHDNYTNSTDQRQNGGPDCRITETTVYTDENRPSVAYAIANKTGPIVPAEFAEDFETGTDAWSNNGGDWSVISNGDHAFQVDNSSGTRYAFTEGRYVNVSVETKLKLDQSYAPDTGIGVIARYTDNDNVYRFFHNKESWKLLKRVGGTTSILAEGPKAILTPGTEVDVKFVVNNSLLEGYVNGVRQCRVTDTDLVSGQCGLYSFKCKGSFDDVVIRFIDLDLPSGTLTAR</sequence>
<protein>
    <recommendedName>
        <fullName evidence="2">GH141-like insertion domain-containing protein</fullName>
    </recommendedName>
</protein>
<evidence type="ECO:0000313" key="4">
    <source>
        <dbReference type="Proteomes" id="UP000315471"/>
    </source>
</evidence>
<organism evidence="3 4">
    <name type="scientific">Novipirellula aureliae</name>
    <dbReference type="NCBI Taxonomy" id="2527966"/>
    <lineage>
        <taxon>Bacteria</taxon>
        <taxon>Pseudomonadati</taxon>
        <taxon>Planctomycetota</taxon>
        <taxon>Planctomycetia</taxon>
        <taxon>Pirellulales</taxon>
        <taxon>Pirellulaceae</taxon>
        <taxon>Novipirellula</taxon>
    </lineage>
</organism>
<feature type="signal peptide" evidence="1">
    <location>
        <begin position="1"/>
        <end position="35"/>
    </location>
</feature>
<dbReference type="Proteomes" id="UP000315471">
    <property type="component" value="Unassembled WGS sequence"/>
</dbReference>
<accession>A0A5C6E5I3</accession>
<dbReference type="AlphaFoldDB" id="A0A5C6E5I3"/>
<proteinExistence type="predicted"/>
<keyword evidence="4" id="KW-1185">Reference proteome</keyword>
<dbReference type="Gene3D" id="2.160.20.10">
    <property type="entry name" value="Single-stranded right-handed beta-helix, Pectin lyase-like"/>
    <property type="match status" value="1"/>
</dbReference>
<dbReference type="OrthoDB" id="227157at2"/>